<dbReference type="PANTHER" id="PTHR43235">
    <property type="entry name" value="GLUTAMINE AMIDOTRANSFERASE PB2B2.05-RELATED"/>
    <property type="match status" value="1"/>
</dbReference>
<dbReference type="InterPro" id="IPR029062">
    <property type="entry name" value="Class_I_gatase-like"/>
</dbReference>
<sequence>MHKNPIIGITPDLVQNCEKYTYAAFPWYALRKNYTDAIIAVGGIPLLLPYQSETIDQLIHLVDGIVIPGGDEDIHPKFYEPKYAKYVVMSNEERDNFEILVLKKALERDIPVLGICRGMQLLNVIFKGTLIKHIPDDIETIINHTQPPPKNIVSHAINIEANTQLARIANNNLRTMVNSSHHQAVKQLGNNLIVSAKAEDGVIEAIESTKHKFVIGVQWHPEYFNANRIDLELFKELVNVTNSKLLM</sequence>
<evidence type="ECO:0000313" key="1">
    <source>
        <dbReference type="EMBL" id="XBG66785.1"/>
    </source>
</evidence>
<dbReference type="GO" id="GO:0006598">
    <property type="term" value="P:polyamine catabolic process"/>
    <property type="evidence" value="ECO:0007669"/>
    <property type="project" value="TreeGrafter"/>
</dbReference>
<dbReference type="InterPro" id="IPR044668">
    <property type="entry name" value="PuuD-like"/>
</dbReference>
<accession>A0AAU7BZR7</accession>
<dbReference type="CDD" id="cd01745">
    <property type="entry name" value="GATase1_2"/>
    <property type="match status" value="1"/>
</dbReference>
<reference evidence="1" key="1">
    <citation type="submission" date="2024-05" db="EMBL/GenBank/DDBJ databases">
        <title>Characterization of a novel Rickettsia species. (Rickettsia oklahomia sp. nov.) from Amblyomma americanum ticks.</title>
        <authorList>
            <person name="Korla P.K."/>
            <person name="Karounos M."/>
            <person name="Wilson J.M."/>
            <person name="Little S.E."/>
            <person name="Qurollo B.A."/>
        </authorList>
    </citation>
    <scope>NUCLEOTIDE SEQUENCE</scope>
    <source>
        <strain evidence="1">Oklahoma-10</strain>
    </source>
</reference>
<dbReference type="SUPFAM" id="SSF52317">
    <property type="entry name" value="Class I glutamine amidotransferase-like"/>
    <property type="match status" value="1"/>
</dbReference>
<dbReference type="GO" id="GO:0033969">
    <property type="term" value="F:gamma-glutamyl-gamma-aminobutyrate hydrolase activity"/>
    <property type="evidence" value="ECO:0007669"/>
    <property type="project" value="TreeGrafter"/>
</dbReference>
<name>A0AAU7BZR7_9RICK</name>
<dbReference type="GO" id="GO:0005829">
    <property type="term" value="C:cytosol"/>
    <property type="evidence" value="ECO:0007669"/>
    <property type="project" value="TreeGrafter"/>
</dbReference>
<protein>
    <submittedName>
        <fullName evidence="1">Gamma-glutamyl-gamma-aminobutyrate hydrolase family protein</fullName>
    </submittedName>
</protein>
<dbReference type="AlphaFoldDB" id="A0AAU7BZR7"/>
<dbReference type="KEGG" id="rof:AAGW17_03790"/>
<gene>
    <name evidence="1" type="ORF">AAGW17_03790</name>
</gene>
<dbReference type="EMBL" id="CP157197">
    <property type="protein sequence ID" value="XBG66785.1"/>
    <property type="molecule type" value="Genomic_DNA"/>
</dbReference>
<dbReference type="RefSeq" id="WP_347939412.1">
    <property type="nucleotide sequence ID" value="NZ_CP157197.1"/>
</dbReference>
<dbReference type="PROSITE" id="PS51273">
    <property type="entry name" value="GATASE_TYPE_1"/>
    <property type="match status" value="1"/>
</dbReference>
<dbReference type="InterPro" id="IPR011697">
    <property type="entry name" value="Peptidase_C26"/>
</dbReference>
<dbReference type="Pfam" id="PF07722">
    <property type="entry name" value="Peptidase_C26"/>
    <property type="match status" value="1"/>
</dbReference>
<dbReference type="PANTHER" id="PTHR43235:SF1">
    <property type="entry name" value="GLUTAMINE AMIDOTRANSFERASE PB2B2.05-RELATED"/>
    <property type="match status" value="1"/>
</dbReference>
<keyword evidence="1" id="KW-0378">Hydrolase</keyword>
<organism evidence="1">
    <name type="scientific">Rickettsia oklahomensis</name>
    <dbReference type="NCBI Taxonomy" id="3141789"/>
    <lineage>
        <taxon>Bacteria</taxon>
        <taxon>Pseudomonadati</taxon>
        <taxon>Pseudomonadota</taxon>
        <taxon>Alphaproteobacteria</taxon>
        <taxon>Rickettsiales</taxon>
        <taxon>Rickettsiaceae</taxon>
        <taxon>Rickettsieae</taxon>
        <taxon>Rickettsia</taxon>
        <taxon>belli group</taxon>
    </lineage>
</organism>
<proteinExistence type="predicted"/>
<dbReference type="Gene3D" id="3.40.50.880">
    <property type="match status" value="1"/>
</dbReference>